<keyword evidence="3" id="KW-1185">Reference proteome</keyword>
<evidence type="ECO:0000313" key="2">
    <source>
        <dbReference type="EMBL" id="KAK6977829.1"/>
    </source>
</evidence>
<keyword evidence="1" id="KW-1133">Transmembrane helix</keyword>
<comment type="caution">
    <text evidence="2">The sequence shown here is derived from an EMBL/GenBank/DDBJ whole genome shotgun (WGS) entry which is preliminary data.</text>
</comment>
<accession>A0AAV9ZCK8</accession>
<gene>
    <name evidence="2" type="ORF">R3P38DRAFT_2809906</name>
</gene>
<proteinExistence type="predicted"/>
<reference evidence="2 3" key="1">
    <citation type="journal article" date="2024" name="J Genomics">
        <title>Draft genome sequencing and assembly of Favolaschia claudopus CIRM-BRFM 2984 isolated from oak limbs.</title>
        <authorList>
            <person name="Navarro D."/>
            <person name="Drula E."/>
            <person name="Chaduli D."/>
            <person name="Cazenave R."/>
            <person name="Ahrendt S."/>
            <person name="Wang J."/>
            <person name="Lipzen A."/>
            <person name="Daum C."/>
            <person name="Barry K."/>
            <person name="Grigoriev I.V."/>
            <person name="Favel A."/>
            <person name="Rosso M.N."/>
            <person name="Martin F."/>
        </authorList>
    </citation>
    <scope>NUCLEOTIDE SEQUENCE [LARGE SCALE GENOMIC DNA]</scope>
    <source>
        <strain evidence="2 3">CIRM-BRFM 2984</strain>
    </source>
</reference>
<sequence length="107" mass="11099">MGLATQCDGEGMSQVVQACRARIPESSCTGSSARNASQFAVNSGQGGAAAATGYTIFVVGIGSMFIATATQRRVRLVDLDGDFYRLNGAIGSETTCPVNKTTITEKQ</sequence>
<dbReference type="EMBL" id="JAWWNJ010000165">
    <property type="protein sequence ID" value="KAK6977829.1"/>
    <property type="molecule type" value="Genomic_DNA"/>
</dbReference>
<feature type="transmembrane region" description="Helical" evidence="1">
    <location>
        <begin position="47"/>
        <end position="67"/>
    </location>
</feature>
<keyword evidence="1" id="KW-0812">Transmembrane</keyword>
<dbReference type="AlphaFoldDB" id="A0AAV9ZCK8"/>
<keyword evidence="1" id="KW-0472">Membrane</keyword>
<name>A0AAV9ZCK8_9AGAR</name>
<protein>
    <submittedName>
        <fullName evidence="2">Uncharacterized protein</fullName>
    </submittedName>
</protein>
<evidence type="ECO:0000256" key="1">
    <source>
        <dbReference type="SAM" id="Phobius"/>
    </source>
</evidence>
<organism evidence="2 3">
    <name type="scientific">Favolaschia claudopus</name>
    <dbReference type="NCBI Taxonomy" id="2862362"/>
    <lineage>
        <taxon>Eukaryota</taxon>
        <taxon>Fungi</taxon>
        <taxon>Dikarya</taxon>
        <taxon>Basidiomycota</taxon>
        <taxon>Agaricomycotina</taxon>
        <taxon>Agaricomycetes</taxon>
        <taxon>Agaricomycetidae</taxon>
        <taxon>Agaricales</taxon>
        <taxon>Marasmiineae</taxon>
        <taxon>Mycenaceae</taxon>
        <taxon>Favolaschia</taxon>
    </lineage>
</organism>
<evidence type="ECO:0000313" key="3">
    <source>
        <dbReference type="Proteomes" id="UP001362999"/>
    </source>
</evidence>
<dbReference type="Proteomes" id="UP001362999">
    <property type="component" value="Unassembled WGS sequence"/>
</dbReference>